<evidence type="ECO:0008006" key="6">
    <source>
        <dbReference type="Google" id="ProtNLM"/>
    </source>
</evidence>
<organism evidence="4 5">
    <name type="scientific">Thermococcus kodakarensis (strain ATCC BAA-918 / JCM 12380 / KOD1)</name>
    <name type="common">Pyrococcus kodakaraensis (strain KOD1)</name>
    <dbReference type="NCBI Taxonomy" id="69014"/>
    <lineage>
        <taxon>Archaea</taxon>
        <taxon>Methanobacteriati</taxon>
        <taxon>Methanobacteriota</taxon>
        <taxon>Thermococci</taxon>
        <taxon>Thermococcales</taxon>
        <taxon>Thermococcaceae</taxon>
        <taxon>Thermococcus</taxon>
    </lineage>
</organism>
<dbReference type="PANTHER" id="PTHR36449">
    <property type="entry name" value="ACETYLTRANSFERASE-RELATED"/>
    <property type="match status" value="1"/>
</dbReference>
<dbReference type="Gene3D" id="3.40.630.30">
    <property type="match status" value="1"/>
</dbReference>
<name>Q5JD21_THEKO</name>
<dbReference type="STRING" id="69014.TK0408"/>
<sequence length="194" mass="21944">MRGVDCGEGGEEQTKFARREAWDVHRRCLSTVFVVLGEEGQLISYFTLSPFIVSLKIRKDMEESKKELIEDLRKKLVKLVGMDIKYSSVPTILLGQFCLQKEYRGKRIGGELLAKVIKPYAVLYAAQIGGVGLSLHADKKVAKRFYLNPERDPLASGFQVVSKGGTYELFYPFVNEAMEVRRALIKHLGGKELR</sequence>
<dbReference type="EnsemblBacteria" id="BAD84597">
    <property type="protein sequence ID" value="BAD84597"/>
    <property type="gene ID" value="TK0408"/>
</dbReference>
<dbReference type="KEGG" id="tko:TK0408"/>
<evidence type="ECO:0000256" key="2">
    <source>
        <dbReference type="ARBA" id="ARBA00022679"/>
    </source>
</evidence>
<accession>Q5JD21</accession>
<dbReference type="EMBL" id="AP006878">
    <property type="protein sequence ID" value="BAD84597.1"/>
    <property type="molecule type" value="Genomic_DNA"/>
</dbReference>
<dbReference type="GeneID" id="78446917"/>
<protein>
    <recommendedName>
        <fullName evidence="6">N-acetyltransferase domain-containing protein</fullName>
    </recommendedName>
</protein>
<keyword evidence="3" id="KW-0012">Acyltransferase</keyword>
<dbReference type="GO" id="GO:0016746">
    <property type="term" value="F:acyltransferase activity"/>
    <property type="evidence" value="ECO:0007669"/>
    <property type="project" value="UniProtKB-KW"/>
</dbReference>
<dbReference type="InterPro" id="IPR016181">
    <property type="entry name" value="Acyl_CoA_acyltransferase"/>
</dbReference>
<keyword evidence="2" id="KW-0808">Transferase</keyword>
<dbReference type="AlphaFoldDB" id="Q5JD21"/>
<evidence type="ECO:0000256" key="3">
    <source>
        <dbReference type="ARBA" id="ARBA00023315"/>
    </source>
</evidence>
<reference evidence="4 5" key="1">
    <citation type="journal article" date="2005" name="Genome Res.">
        <title>Complete genome sequence of the hyperthermophilic archaeon Thermococcus kodakaraensis KOD1 and comparison with Pyrococcus genomes.</title>
        <authorList>
            <person name="Fukui T."/>
            <person name="Atomi H."/>
            <person name="Kanai T."/>
            <person name="Matsumi R."/>
            <person name="Fujiwara S."/>
            <person name="Imanaka T."/>
        </authorList>
    </citation>
    <scope>NUCLEOTIDE SEQUENCE [LARGE SCALE GENOMIC DNA]</scope>
    <source>
        <strain evidence="5">ATCC BAA-918 / JCM 12380 / KOD1</strain>
    </source>
</reference>
<proteinExistence type="predicted"/>
<dbReference type="eggNOG" id="arCOG04971">
    <property type="taxonomic scope" value="Archaea"/>
</dbReference>
<dbReference type="SUPFAM" id="SSF55729">
    <property type="entry name" value="Acyl-CoA N-acyltransferases (Nat)"/>
    <property type="match status" value="1"/>
</dbReference>
<dbReference type="Proteomes" id="UP000000536">
    <property type="component" value="Chromosome"/>
</dbReference>
<keyword evidence="1" id="KW-1277">Toxin-antitoxin system</keyword>
<dbReference type="OrthoDB" id="99141at2157"/>
<evidence type="ECO:0000313" key="5">
    <source>
        <dbReference type="Proteomes" id="UP000000536"/>
    </source>
</evidence>
<dbReference type="HOGENOM" id="CLU_1243090_0_0_2"/>
<dbReference type="RefSeq" id="WP_011249363.1">
    <property type="nucleotide sequence ID" value="NC_006624.1"/>
</dbReference>
<evidence type="ECO:0000256" key="1">
    <source>
        <dbReference type="ARBA" id="ARBA00022649"/>
    </source>
</evidence>
<dbReference type="PANTHER" id="PTHR36449:SF1">
    <property type="entry name" value="ACETYLTRANSFERASE"/>
    <property type="match status" value="1"/>
</dbReference>
<keyword evidence="5" id="KW-1185">Reference proteome</keyword>
<evidence type="ECO:0000313" key="4">
    <source>
        <dbReference type="EMBL" id="BAD84597.1"/>
    </source>
</evidence>
<dbReference type="InParanoid" id="Q5JD21"/>
<gene>
    <name evidence="4" type="ordered locus">TK0408</name>
</gene>